<dbReference type="SUPFAM" id="SSF46548">
    <property type="entry name" value="alpha-helical ferredoxin"/>
    <property type="match status" value="1"/>
</dbReference>
<keyword evidence="5" id="KW-0411">Iron-sulfur</keyword>
<evidence type="ECO:0000259" key="7">
    <source>
        <dbReference type="Pfam" id="PF02754"/>
    </source>
</evidence>
<feature type="region of interest" description="Disordered" evidence="6">
    <location>
        <begin position="1"/>
        <end position="65"/>
    </location>
</feature>
<evidence type="ECO:0000313" key="9">
    <source>
        <dbReference type="Proteomes" id="UP000293345"/>
    </source>
</evidence>
<keyword evidence="3" id="KW-0560">Oxidoreductase</keyword>
<dbReference type="AlphaFoldDB" id="A0A4Q2K4R9"/>
<keyword evidence="9" id="KW-1185">Reference proteome</keyword>
<keyword evidence="4" id="KW-0408">Iron</keyword>
<dbReference type="InterPro" id="IPR051460">
    <property type="entry name" value="HdrC_iron-sulfur_subunit"/>
</dbReference>
<dbReference type="GO" id="GO:0005886">
    <property type="term" value="C:plasma membrane"/>
    <property type="evidence" value="ECO:0007669"/>
    <property type="project" value="TreeGrafter"/>
</dbReference>
<evidence type="ECO:0000256" key="3">
    <source>
        <dbReference type="ARBA" id="ARBA00023002"/>
    </source>
</evidence>
<proteinExistence type="predicted"/>
<evidence type="ECO:0000313" key="8">
    <source>
        <dbReference type="EMBL" id="RXZ54302.1"/>
    </source>
</evidence>
<evidence type="ECO:0000256" key="4">
    <source>
        <dbReference type="ARBA" id="ARBA00023004"/>
    </source>
</evidence>
<keyword evidence="2" id="KW-0479">Metal-binding</keyword>
<evidence type="ECO:0000256" key="5">
    <source>
        <dbReference type="ARBA" id="ARBA00023014"/>
    </source>
</evidence>
<dbReference type="PANTHER" id="PTHR43255:SF1">
    <property type="entry name" value="IRON-SULFUR-BINDING OXIDOREDUCTASE FADF-RELATED"/>
    <property type="match status" value="1"/>
</dbReference>
<dbReference type="EMBL" id="SDPW01000001">
    <property type="protein sequence ID" value="RXZ54302.1"/>
    <property type="molecule type" value="Genomic_DNA"/>
</dbReference>
<dbReference type="InterPro" id="IPR017900">
    <property type="entry name" value="4Fe4S_Fe_S_CS"/>
</dbReference>
<feature type="domain" description="Cysteine-rich" evidence="7">
    <location>
        <begin position="220"/>
        <end position="296"/>
    </location>
</feature>
<keyword evidence="1" id="KW-0004">4Fe-4S</keyword>
<gene>
    <name evidence="8" type="ORF">ET524_07275</name>
</gene>
<feature type="domain" description="Cysteine-rich" evidence="7">
    <location>
        <begin position="340"/>
        <end position="424"/>
    </location>
</feature>
<organism evidence="8 9">
    <name type="scientific">Senegalimassilia faecalis</name>
    <dbReference type="NCBI Taxonomy" id="2509433"/>
    <lineage>
        <taxon>Bacteria</taxon>
        <taxon>Bacillati</taxon>
        <taxon>Actinomycetota</taxon>
        <taxon>Coriobacteriia</taxon>
        <taxon>Coriobacteriales</taxon>
        <taxon>Coriobacteriaceae</taxon>
        <taxon>Senegalimassilia</taxon>
    </lineage>
</organism>
<evidence type="ECO:0000256" key="6">
    <source>
        <dbReference type="SAM" id="MobiDB-lite"/>
    </source>
</evidence>
<evidence type="ECO:0000256" key="1">
    <source>
        <dbReference type="ARBA" id="ARBA00022485"/>
    </source>
</evidence>
<dbReference type="PANTHER" id="PTHR43255">
    <property type="entry name" value="IRON-SULFUR-BINDING OXIDOREDUCTASE FADF-RELATED-RELATED"/>
    <property type="match status" value="1"/>
</dbReference>
<dbReference type="Proteomes" id="UP000293345">
    <property type="component" value="Unassembled WGS sequence"/>
</dbReference>
<dbReference type="PROSITE" id="PS00198">
    <property type="entry name" value="4FE4S_FER_1"/>
    <property type="match status" value="1"/>
</dbReference>
<name>A0A4Q2K4R9_9ACTN</name>
<feature type="compositionally biased region" description="Basic residues" evidence="6">
    <location>
        <begin position="41"/>
        <end position="64"/>
    </location>
</feature>
<comment type="caution">
    <text evidence="8">The sequence shown here is derived from an EMBL/GenBank/DDBJ whole genome shotgun (WGS) entry which is preliminary data.</text>
</comment>
<dbReference type="GO" id="GO:0051539">
    <property type="term" value="F:4 iron, 4 sulfur cluster binding"/>
    <property type="evidence" value="ECO:0007669"/>
    <property type="project" value="UniProtKB-KW"/>
</dbReference>
<dbReference type="InterPro" id="IPR004017">
    <property type="entry name" value="Cys_rich_dom"/>
</dbReference>
<sequence length="481" mass="51233">MGRGARAGGRGARPRRRAVLGGPGRLGSVLSRPGLQGGALGRHRPNDRRRLRRLRDARRVRPAAHGKEGAMSWSSAFETVSCAADRCRRCGACAPRCEVLQPAGEALTVGGLAAAFAEAGNAEGVLGLAHARPDLVFAVRRCCMDGFCTLICPDGIEARPVFAALRELLALAGVTGIDGFTMTQVDREWHIFSAYRAVHGIYYTDLPLLENASEWGADTLFFPGCSLASYAPELTRAVFAWLREQGMEVALSVDCCGSPLRSGGFADRCEAFKHRLAERAVSAGIKRVVLVCPGCRDEWETAEGAEGLELIALPELLAAAGAKPLPEKLRALAGNEAPVVTFFDSCHDRDGRFGGPLRRIFDDGACVECAHHGANAVCCGAAGAVSLVDQGICDRRARRALDEEPRAAGAELVVANCPTCAYTFAAARRADAASGEGAAGPAFCQYLELLFEPGFDWPGVFGRLESMWSGEYGPWLAQELL</sequence>
<dbReference type="GO" id="GO:0016491">
    <property type="term" value="F:oxidoreductase activity"/>
    <property type="evidence" value="ECO:0007669"/>
    <property type="project" value="UniProtKB-KW"/>
</dbReference>
<protein>
    <submittedName>
        <fullName evidence="8">(Fe-S)-binding protein</fullName>
    </submittedName>
</protein>
<dbReference type="Pfam" id="PF02754">
    <property type="entry name" value="CCG"/>
    <property type="match status" value="2"/>
</dbReference>
<dbReference type="GO" id="GO:0046872">
    <property type="term" value="F:metal ion binding"/>
    <property type="evidence" value="ECO:0007669"/>
    <property type="project" value="UniProtKB-KW"/>
</dbReference>
<accession>A0A4Q2K4R9</accession>
<feature type="compositionally biased region" description="Gly residues" evidence="6">
    <location>
        <begin position="1"/>
        <end position="11"/>
    </location>
</feature>
<evidence type="ECO:0000256" key="2">
    <source>
        <dbReference type="ARBA" id="ARBA00022723"/>
    </source>
</evidence>
<reference evidence="8 9" key="1">
    <citation type="submission" date="2019-01" db="EMBL/GenBank/DDBJ databases">
        <title>Senegalimassilia sp. nov. KGMB04484 isolated human feces.</title>
        <authorList>
            <person name="Han K.-I."/>
            <person name="Kim J.-S."/>
            <person name="Lee K.C."/>
            <person name="Suh M.K."/>
            <person name="Eom M.K."/>
            <person name="Lee J.H."/>
            <person name="Park S.-H."/>
            <person name="Kang S.W."/>
            <person name="Park J.-E."/>
            <person name="Oh B.S."/>
            <person name="Yu S.Y."/>
            <person name="Choi S.-H."/>
            <person name="Lee D.H."/>
            <person name="Yoon H."/>
            <person name="Kim B.-Y."/>
            <person name="Lee J.H."/>
            <person name="Lee J.-S."/>
        </authorList>
    </citation>
    <scope>NUCLEOTIDE SEQUENCE [LARGE SCALE GENOMIC DNA]</scope>
    <source>
        <strain evidence="8 9">KGMB04484</strain>
    </source>
</reference>